<dbReference type="OrthoDB" id="337567at2"/>
<dbReference type="AlphaFoldDB" id="A0A1T5GP85"/>
<dbReference type="SUPFAM" id="SSF143880">
    <property type="entry name" value="NE0471 N-terminal domain-like"/>
    <property type="match status" value="1"/>
</dbReference>
<evidence type="ECO:0000313" key="1">
    <source>
        <dbReference type="EMBL" id="SKC10209.1"/>
    </source>
</evidence>
<name>A0A1T5GP85_9BACT</name>
<evidence type="ECO:0008006" key="3">
    <source>
        <dbReference type="Google" id="ProtNLM"/>
    </source>
</evidence>
<dbReference type="RefSeq" id="WP_082216700.1">
    <property type="nucleotide sequence ID" value="NZ_FUZA01000006.1"/>
</dbReference>
<reference evidence="2" key="1">
    <citation type="submission" date="2017-02" db="EMBL/GenBank/DDBJ databases">
        <authorList>
            <person name="Varghese N."/>
            <person name="Submissions S."/>
        </authorList>
    </citation>
    <scope>NUCLEOTIDE SEQUENCE [LARGE SCALE GENOMIC DNA]</scope>
    <source>
        <strain evidence="2">DSM 22270</strain>
    </source>
</reference>
<keyword evidence="2" id="KW-1185">Reference proteome</keyword>
<dbReference type="InterPro" id="IPR036782">
    <property type="entry name" value="NE0471-like_N"/>
</dbReference>
<dbReference type="Proteomes" id="UP000190897">
    <property type="component" value="Unassembled WGS sequence"/>
</dbReference>
<gene>
    <name evidence="1" type="ORF">SAMN05660293_04204</name>
</gene>
<dbReference type="EMBL" id="FUZA01000006">
    <property type="protein sequence ID" value="SKC10209.1"/>
    <property type="molecule type" value="Genomic_DNA"/>
</dbReference>
<proteinExistence type="predicted"/>
<sequence length="99" mass="11702">MNPRVKEILSIKPYIIEALWSDDKVRKIDFGSFLSDYFQKEQSHYYKILNEQRFLEAKTDGRTIYWDDVSEMVDYDGKLIPAPLDFCPDVLFEQSVLAD</sequence>
<dbReference type="Gene3D" id="3.30.2020.10">
    <property type="entry name" value="NE0471-like N-terminal domain"/>
    <property type="match status" value="1"/>
</dbReference>
<accession>A0A1T5GP85</accession>
<protein>
    <recommendedName>
        <fullName evidence="3">DUF2442 domain-containing protein</fullName>
    </recommendedName>
</protein>
<evidence type="ECO:0000313" key="2">
    <source>
        <dbReference type="Proteomes" id="UP000190897"/>
    </source>
</evidence>
<dbReference type="STRING" id="651661.SAMN05660293_04204"/>
<organism evidence="1 2">
    <name type="scientific">Dyadobacter psychrophilus</name>
    <dbReference type="NCBI Taxonomy" id="651661"/>
    <lineage>
        <taxon>Bacteria</taxon>
        <taxon>Pseudomonadati</taxon>
        <taxon>Bacteroidota</taxon>
        <taxon>Cytophagia</taxon>
        <taxon>Cytophagales</taxon>
        <taxon>Spirosomataceae</taxon>
        <taxon>Dyadobacter</taxon>
    </lineage>
</organism>